<feature type="domain" description="C2H2-type" evidence="10">
    <location>
        <begin position="473"/>
        <end position="500"/>
    </location>
</feature>
<evidence type="ECO:0000256" key="2">
    <source>
        <dbReference type="ARBA" id="ARBA00022723"/>
    </source>
</evidence>
<dbReference type="InterPro" id="IPR050888">
    <property type="entry name" value="ZnF_C2H2-type_TF"/>
</dbReference>
<evidence type="ECO:0000256" key="1">
    <source>
        <dbReference type="ARBA" id="ARBA00004123"/>
    </source>
</evidence>
<dbReference type="FunFam" id="3.30.160.60:FF:000303">
    <property type="entry name" value="Zinc finger protein 41"/>
    <property type="match status" value="1"/>
</dbReference>
<feature type="region of interest" description="Disordered" evidence="9">
    <location>
        <begin position="95"/>
        <end position="119"/>
    </location>
</feature>
<keyword evidence="3" id="KW-0677">Repeat</keyword>
<evidence type="ECO:0000256" key="3">
    <source>
        <dbReference type="ARBA" id="ARBA00022737"/>
    </source>
</evidence>
<dbReference type="Gene3D" id="3.30.160.60">
    <property type="entry name" value="Classic Zinc Finger"/>
    <property type="match status" value="5"/>
</dbReference>
<feature type="domain" description="C2H2-type" evidence="10">
    <location>
        <begin position="419"/>
        <end position="440"/>
    </location>
</feature>
<dbReference type="AlphaFoldDB" id="A0A1Q3EZZ5"/>
<dbReference type="InterPro" id="IPR012934">
    <property type="entry name" value="Znf_AD"/>
</dbReference>
<keyword evidence="2 8" id="KW-0479">Metal-binding</keyword>
<feature type="binding site" evidence="8">
    <location>
        <position position="68"/>
    </location>
    <ligand>
        <name>Zn(2+)</name>
        <dbReference type="ChEBI" id="CHEBI:29105"/>
    </ligand>
</feature>
<dbReference type="Pfam" id="PF00096">
    <property type="entry name" value="zf-C2H2"/>
    <property type="match status" value="3"/>
</dbReference>
<evidence type="ECO:0000259" key="11">
    <source>
        <dbReference type="PROSITE" id="PS51915"/>
    </source>
</evidence>
<feature type="domain" description="ZAD" evidence="11">
    <location>
        <begin position="11"/>
        <end position="92"/>
    </location>
</feature>
<feature type="binding site" evidence="8">
    <location>
        <position position="13"/>
    </location>
    <ligand>
        <name>Zn(2+)</name>
        <dbReference type="ChEBI" id="CHEBI:29105"/>
    </ligand>
</feature>
<evidence type="ECO:0000256" key="9">
    <source>
        <dbReference type="SAM" id="MobiDB-lite"/>
    </source>
</evidence>
<accession>A0A1Q3EZZ5</accession>
<feature type="binding site" evidence="8">
    <location>
        <position position="65"/>
    </location>
    <ligand>
        <name>Zn(2+)</name>
        <dbReference type="ChEBI" id="CHEBI:29105"/>
    </ligand>
</feature>
<feature type="region of interest" description="Disordered" evidence="9">
    <location>
        <begin position="219"/>
        <end position="252"/>
    </location>
</feature>
<dbReference type="PANTHER" id="PTHR24406">
    <property type="entry name" value="TRANSCRIPTIONAL REPRESSOR CTCFL-RELATED"/>
    <property type="match status" value="1"/>
</dbReference>
<feature type="compositionally biased region" description="Basic and acidic residues" evidence="9">
    <location>
        <begin position="97"/>
        <end position="119"/>
    </location>
</feature>
<organism evidence="12">
    <name type="scientific">Culex tarsalis</name>
    <name type="common">Encephalitis mosquito</name>
    <dbReference type="NCBI Taxonomy" id="7177"/>
    <lineage>
        <taxon>Eukaryota</taxon>
        <taxon>Metazoa</taxon>
        <taxon>Ecdysozoa</taxon>
        <taxon>Arthropoda</taxon>
        <taxon>Hexapoda</taxon>
        <taxon>Insecta</taxon>
        <taxon>Pterygota</taxon>
        <taxon>Neoptera</taxon>
        <taxon>Endopterygota</taxon>
        <taxon>Diptera</taxon>
        <taxon>Nematocera</taxon>
        <taxon>Culicoidea</taxon>
        <taxon>Culicidae</taxon>
        <taxon>Culicinae</taxon>
        <taxon>Culicini</taxon>
        <taxon>Culex</taxon>
        <taxon>Culex</taxon>
    </lineage>
</organism>
<sequence length="563" mass="64850">MEYALDIDLDHTCRICLSQPDSDQRLFSIFSSAIVDGFLVSIPEAITFCVELEIVESAEMPGKICQACKSQMLNFYAFKRKCKRTEQILQETVSQKRLKDEEKAPAAKLEEPAGEEVAEKPVDEEDDMMFEITELVQCETCEKMFDDEEELKLHMAQHFEVESEVTSANTPERDDEELHADTEMDVQTEMEQAKSQGFTLEQEEVVEYYEELESLKDFSEECQEETAEEAEQEVSVDTGPTEQSEEPVDSTNNEEAKICKICGANIVGQSRFGRHMRSHEAIARVVDYFQFYNCNDCRKIFLHQDEHLLHLRSSGHTESPSLETKDDASTSSVCGICSQELVGKLDDMKLHVLSHQAVHSCPFRECGCEYASLARLGVHIRHKHVEHESHRCQHCGMDSFDSMADLQQHLRLKCTAKKFPCHHCDKKFLTQRSLANHLKTTDKRFCCTECGKSFAQQGELKLHLRVHNNERPFQCTVCGKSYKTASLRTAHMDTHIEGKTFQCQICDKQLKTRTCYRNHLKRHSEEKKHECDVCSKKFYTKYHAKIHKEKVHKSNKVDNKTNK</sequence>
<dbReference type="PROSITE" id="PS50157">
    <property type="entry name" value="ZINC_FINGER_C2H2_2"/>
    <property type="match status" value="7"/>
</dbReference>
<dbReference type="PROSITE" id="PS51915">
    <property type="entry name" value="ZAD"/>
    <property type="match status" value="1"/>
</dbReference>
<dbReference type="GO" id="GO:0005634">
    <property type="term" value="C:nucleus"/>
    <property type="evidence" value="ECO:0007669"/>
    <property type="project" value="UniProtKB-SubCell"/>
</dbReference>
<feature type="compositionally biased region" description="Acidic residues" evidence="9">
    <location>
        <begin position="220"/>
        <end position="234"/>
    </location>
</feature>
<dbReference type="Gene3D" id="3.40.1800.20">
    <property type="match status" value="1"/>
</dbReference>
<keyword evidence="5 8" id="KW-0862">Zinc</keyword>
<dbReference type="InterPro" id="IPR013087">
    <property type="entry name" value="Znf_C2H2_type"/>
</dbReference>
<dbReference type="Pfam" id="PF07776">
    <property type="entry name" value="zf-AD"/>
    <property type="match status" value="1"/>
</dbReference>
<proteinExistence type="predicted"/>
<feature type="domain" description="C2H2-type" evidence="10">
    <location>
        <begin position="529"/>
        <end position="557"/>
    </location>
</feature>
<evidence type="ECO:0000256" key="5">
    <source>
        <dbReference type="ARBA" id="ARBA00022833"/>
    </source>
</evidence>
<feature type="domain" description="C2H2-type" evidence="10">
    <location>
        <begin position="292"/>
        <end position="321"/>
    </location>
</feature>
<evidence type="ECO:0000256" key="7">
    <source>
        <dbReference type="PROSITE-ProRule" id="PRU00042"/>
    </source>
</evidence>
<dbReference type="SUPFAM" id="SSF57667">
    <property type="entry name" value="beta-beta-alpha zinc fingers"/>
    <property type="match status" value="4"/>
</dbReference>
<dbReference type="EMBL" id="GFDL01014174">
    <property type="protein sequence ID" value="JAV20871.1"/>
    <property type="molecule type" value="Transcribed_RNA"/>
</dbReference>
<evidence type="ECO:0000256" key="6">
    <source>
        <dbReference type="ARBA" id="ARBA00023242"/>
    </source>
</evidence>
<dbReference type="GO" id="GO:1990837">
    <property type="term" value="F:sequence-specific double-stranded DNA binding"/>
    <property type="evidence" value="ECO:0007669"/>
    <property type="project" value="UniProtKB-ARBA"/>
</dbReference>
<feature type="domain" description="C2H2-type" evidence="10">
    <location>
        <begin position="501"/>
        <end position="528"/>
    </location>
</feature>
<dbReference type="GO" id="GO:0008270">
    <property type="term" value="F:zinc ion binding"/>
    <property type="evidence" value="ECO:0007669"/>
    <property type="project" value="UniProtKB-UniRule"/>
</dbReference>
<keyword evidence="4 7" id="KW-0863">Zinc-finger</keyword>
<feature type="binding site" evidence="8">
    <location>
        <position position="16"/>
    </location>
    <ligand>
        <name>Zn(2+)</name>
        <dbReference type="ChEBI" id="CHEBI:29105"/>
    </ligand>
</feature>
<dbReference type="InterPro" id="IPR036236">
    <property type="entry name" value="Znf_C2H2_sf"/>
</dbReference>
<comment type="subcellular location">
    <subcellularLocation>
        <location evidence="1">Nucleus</location>
    </subcellularLocation>
</comment>
<evidence type="ECO:0000256" key="4">
    <source>
        <dbReference type="ARBA" id="ARBA00022771"/>
    </source>
</evidence>
<evidence type="ECO:0000313" key="12">
    <source>
        <dbReference type="EMBL" id="JAV20871.1"/>
    </source>
</evidence>
<reference evidence="12" key="1">
    <citation type="submission" date="2017-01" db="EMBL/GenBank/DDBJ databases">
        <title>A deep insight into the sialotranscriptome of adult male and female Cluex tarsalis mosquitoes.</title>
        <authorList>
            <person name="Ribeiro J.M."/>
            <person name="Moreira F."/>
            <person name="Bernard K.A."/>
            <person name="Calvo E."/>
        </authorList>
    </citation>
    <scope>NUCLEOTIDE SEQUENCE</scope>
    <source>
        <strain evidence="12">Kern County</strain>
        <tissue evidence="12">Salivary glands</tissue>
    </source>
</reference>
<dbReference type="SUPFAM" id="SSF57716">
    <property type="entry name" value="Glucocorticoid receptor-like (DNA-binding domain)"/>
    <property type="match status" value="1"/>
</dbReference>
<dbReference type="SMART" id="SM00868">
    <property type="entry name" value="zf-AD"/>
    <property type="match status" value="1"/>
</dbReference>
<dbReference type="SMART" id="SM00355">
    <property type="entry name" value="ZnF_C2H2"/>
    <property type="match status" value="11"/>
</dbReference>
<evidence type="ECO:0000259" key="10">
    <source>
        <dbReference type="PROSITE" id="PS50157"/>
    </source>
</evidence>
<evidence type="ECO:0000256" key="8">
    <source>
        <dbReference type="PROSITE-ProRule" id="PRU01263"/>
    </source>
</evidence>
<dbReference type="FunFam" id="3.30.160.60:FF:000110">
    <property type="entry name" value="Zinc finger protein-like"/>
    <property type="match status" value="1"/>
</dbReference>
<feature type="domain" description="C2H2-type" evidence="10">
    <location>
        <begin position="445"/>
        <end position="472"/>
    </location>
</feature>
<name>A0A1Q3EZZ5_CULTA</name>
<keyword evidence="6" id="KW-0539">Nucleus</keyword>
<protein>
    <submittedName>
        <fullName evidence="12">Putative c2h2-type zn-finger protein</fullName>
    </submittedName>
</protein>
<dbReference type="PROSITE" id="PS00028">
    <property type="entry name" value="ZINC_FINGER_C2H2_1"/>
    <property type="match status" value="8"/>
</dbReference>
<feature type="domain" description="C2H2-type" evidence="10">
    <location>
        <begin position="136"/>
        <end position="163"/>
    </location>
</feature>